<sequence>MISQYLIEQIVLSEPELNESDVLEEIKKIENTKIGVFNKNNSIELFVDGFGRIQNMKFDKTRKYSEEEVKEIIENTIREFSRYLETYYGRNIDIFTTLELIIGNKLIM</sequence>
<dbReference type="AlphaFoldDB" id="A0A1Z4M304"/>
<keyword evidence="2" id="KW-1185">Reference proteome</keyword>
<name>A0A1Z4M304_9CYAN</name>
<accession>A0A1Z4M304</accession>
<dbReference type="EMBL" id="AP018229">
    <property type="protein sequence ID" value="BAY87873.1"/>
    <property type="molecule type" value="Genomic_DNA"/>
</dbReference>
<gene>
    <name evidence="1" type="ORF">NIES267_73970</name>
</gene>
<geneLocation type="plasmid" evidence="2">
    <name>Plasmid2 dna</name>
</geneLocation>
<keyword evidence="1" id="KW-0614">Plasmid</keyword>
<organism evidence="1 2">
    <name type="scientific">Calothrix parasitica NIES-267</name>
    <dbReference type="NCBI Taxonomy" id="1973488"/>
    <lineage>
        <taxon>Bacteria</taxon>
        <taxon>Bacillati</taxon>
        <taxon>Cyanobacteriota</taxon>
        <taxon>Cyanophyceae</taxon>
        <taxon>Nostocales</taxon>
        <taxon>Calotrichaceae</taxon>
        <taxon>Calothrix</taxon>
    </lineage>
</organism>
<proteinExistence type="predicted"/>
<reference evidence="1 2" key="1">
    <citation type="submission" date="2017-06" db="EMBL/GenBank/DDBJ databases">
        <title>Genome sequencing of cyanobaciteial culture collection at National Institute for Environmental Studies (NIES).</title>
        <authorList>
            <person name="Hirose Y."/>
            <person name="Shimura Y."/>
            <person name="Fujisawa T."/>
            <person name="Nakamura Y."/>
            <person name="Kawachi M."/>
        </authorList>
    </citation>
    <scope>NUCLEOTIDE SEQUENCE [LARGE SCALE GENOMIC DNA]</scope>
    <source>
        <strain evidence="1 2">NIES-267</strain>
        <plasmid evidence="2">Plasmid2 dna</plasmid>
    </source>
</reference>
<evidence type="ECO:0000313" key="2">
    <source>
        <dbReference type="Proteomes" id="UP000218418"/>
    </source>
</evidence>
<evidence type="ECO:0000313" key="1">
    <source>
        <dbReference type="EMBL" id="BAY87873.1"/>
    </source>
</evidence>
<protein>
    <submittedName>
        <fullName evidence="1">Uncharacterized protein</fullName>
    </submittedName>
</protein>
<dbReference type="Proteomes" id="UP000218418">
    <property type="component" value="Plasmid plasmid2"/>
</dbReference>